<dbReference type="SUPFAM" id="SSF46938">
    <property type="entry name" value="CRAL/TRIO N-terminal domain"/>
    <property type="match status" value="1"/>
</dbReference>
<proteinExistence type="predicted"/>
<evidence type="ECO:0000259" key="1">
    <source>
        <dbReference type="PROSITE" id="PS50191"/>
    </source>
</evidence>
<dbReference type="SUPFAM" id="SSF52087">
    <property type="entry name" value="CRAL/TRIO domain"/>
    <property type="match status" value="1"/>
</dbReference>
<dbReference type="Proteomes" id="UP001107558">
    <property type="component" value="Chromosome 1"/>
</dbReference>
<protein>
    <recommendedName>
        <fullName evidence="1">CRAL-TRIO domain-containing protein</fullName>
    </recommendedName>
</protein>
<dbReference type="OrthoDB" id="6736570at2759"/>
<dbReference type="SMART" id="SM00516">
    <property type="entry name" value="SEC14"/>
    <property type="match status" value="1"/>
</dbReference>
<dbReference type="PRINTS" id="PR00180">
    <property type="entry name" value="CRETINALDHBP"/>
</dbReference>
<dbReference type="InterPro" id="IPR036865">
    <property type="entry name" value="CRAL-TRIO_dom_sf"/>
</dbReference>
<dbReference type="GO" id="GO:0016020">
    <property type="term" value="C:membrane"/>
    <property type="evidence" value="ECO:0007669"/>
    <property type="project" value="TreeGrafter"/>
</dbReference>
<dbReference type="Gene3D" id="3.40.525.10">
    <property type="entry name" value="CRAL-TRIO lipid binding domain"/>
    <property type="match status" value="1"/>
</dbReference>
<dbReference type="CDD" id="cd00170">
    <property type="entry name" value="SEC14"/>
    <property type="match status" value="1"/>
</dbReference>
<dbReference type="GO" id="GO:1902936">
    <property type="term" value="F:phosphatidylinositol bisphosphate binding"/>
    <property type="evidence" value="ECO:0007669"/>
    <property type="project" value="TreeGrafter"/>
</dbReference>
<dbReference type="Pfam" id="PF00650">
    <property type="entry name" value="CRAL_TRIO"/>
    <property type="match status" value="1"/>
</dbReference>
<dbReference type="PANTHER" id="PTHR10174:SF130">
    <property type="entry name" value="ALPHA-TOCOPHEROL TRANSFER PROTEIN-LIKE"/>
    <property type="match status" value="1"/>
</dbReference>
<reference evidence="2" key="1">
    <citation type="submission" date="2021-03" db="EMBL/GenBank/DDBJ databases">
        <title>Chromosome level genome of the anhydrobiotic midge Polypedilum vanderplanki.</title>
        <authorList>
            <person name="Yoshida Y."/>
            <person name="Kikawada T."/>
            <person name="Gusev O."/>
        </authorList>
    </citation>
    <scope>NUCLEOTIDE SEQUENCE</scope>
    <source>
        <strain evidence="2">NIAS01</strain>
        <tissue evidence="2">Whole body or cell culture</tissue>
    </source>
</reference>
<evidence type="ECO:0000313" key="2">
    <source>
        <dbReference type="EMBL" id="KAG5679562.1"/>
    </source>
</evidence>
<evidence type="ECO:0000313" key="3">
    <source>
        <dbReference type="Proteomes" id="UP001107558"/>
    </source>
</evidence>
<dbReference type="EMBL" id="JADBJN010000001">
    <property type="protein sequence ID" value="KAG5679562.1"/>
    <property type="molecule type" value="Genomic_DNA"/>
</dbReference>
<dbReference type="AlphaFoldDB" id="A0A9J6CBY1"/>
<accession>A0A9J6CBY1</accession>
<sequence length="306" mass="36319">MYSFKIRTVENLFDYKKFLKITGFQQSQIDDVRNNVKNYKEVPRFLMNEQILTFLTGCNGDIDKTTQRIRLYYKCKRDIPEFFRGRNPNNDEIKHCFDNQYYVTLPVLNNSNIMFTCLSNYEAKNYIFDHACKTFIMICEGYLFENGPRNQTIFLFDMIGAKLSHAFQPRISSIRKGMHFLENATPLNIKEIHIINAPSFVEYIFSIVKPFASIGILSKVYLHTSNINWQDFFQNHIPKSHLPSDYGGELKSIKELHEEQREKMFEIKDYFEFEEMQVDYTFDKLLGDLSKDIDWQDSSFKKSKDL</sequence>
<dbReference type="InterPro" id="IPR001251">
    <property type="entry name" value="CRAL-TRIO_dom"/>
</dbReference>
<feature type="domain" description="CRAL-TRIO" evidence="1">
    <location>
        <begin position="145"/>
        <end position="254"/>
    </location>
</feature>
<comment type="caution">
    <text evidence="2">The sequence shown here is derived from an EMBL/GenBank/DDBJ whole genome shotgun (WGS) entry which is preliminary data.</text>
</comment>
<organism evidence="2 3">
    <name type="scientific">Polypedilum vanderplanki</name>
    <name type="common">Sleeping chironomid midge</name>
    <dbReference type="NCBI Taxonomy" id="319348"/>
    <lineage>
        <taxon>Eukaryota</taxon>
        <taxon>Metazoa</taxon>
        <taxon>Ecdysozoa</taxon>
        <taxon>Arthropoda</taxon>
        <taxon>Hexapoda</taxon>
        <taxon>Insecta</taxon>
        <taxon>Pterygota</taxon>
        <taxon>Neoptera</taxon>
        <taxon>Endopterygota</taxon>
        <taxon>Diptera</taxon>
        <taxon>Nematocera</taxon>
        <taxon>Chironomoidea</taxon>
        <taxon>Chironomidae</taxon>
        <taxon>Chironominae</taxon>
        <taxon>Polypedilum</taxon>
        <taxon>Polypedilum</taxon>
    </lineage>
</organism>
<name>A0A9J6CBY1_POLVA</name>
<gene>
    <name evidence="2" type="ORF">PVAND_009122</name>
</gene>
<keyword evidence="3" id="KW-1185">Reference proteome</keyword>
<dbReference type="InterPro" id="IPR036273">
    <property type="entry name" value="CRAL/TRIO_N_dom_sf"/>
</dbReference>
<dbReference type="PROSITE" id="PS50191">
    <property type="entry name" value="CRAL_TRIO"/>
    <property type="match status" value="1"/>
</dbReference>
<dbReference type="PANTHER" id="PTHR10174">
    <property type="entry name" value="ALPHA-TOCOPHEROL TRANSFER PROTEIN-RELATED"/>
    <property type="match status" value="1"/>
</dbReference>